<dbReference type="GO" id="GO:0080120">
    <property type="term" value="P:CAAX-box protein maturation"/>
    <property type="evidence" value="ECO:0007669"/>
    <property type="project" value="UniProtKB-ARBA"/>
</dbReference>
<dbReference type="EMBL" id="CP025781">
    <property type="protein sequence ID" value="QBC43312.1"/>
    <property type="molecule type" value="Genomic_DNA"/>
</dbReference>
<keyword evidence="3" id="KW-0378">Hydrolase</keyword>
<feature type="transmembrane region" description="Helical" evidence="1">
    <location>
        <begin position="9"/>
        <end position="28"/>
    </location>
</feature>
<feature type="transmembrane region" description="Helical" evidence="1">
    <location>
        <begin position="183"/>
        <end position="201"/>
    </location>
</feature>
<dbReference type="AlphaFoldDB" id="A0A7G3G801"/>
<feature type="transmembrane region" description="Helical" evidence="1">
    <location>
        <begin position="79"/>
        <end position="100"/>
    </location>
</feature>
<accession>A0A7G3G801</accession>
<organism evidence="3 4">
    <name type="scientific">Iodobacter fluviatilis</name>
    <dbReference type="NCBI Taxonomy" id="537"/>
    <lineage>
        <taxon>Bacteria</taxon>
        <taxon>Pseudomonadati</taxon>
        <taxon>Pseudomonadota</taxon>
        <taxon>Betaproteobacteria</taxon>
        <taxon>Neisseriales</taxon>
        <taxon>Chitinibacteraceae</taxon>
        <taxon>Iodobacter</taxon>
    </lineage>
</organism>
<feature type="transmembrane region" description="Helical" evidence="1">
    <location>
        <begin position="158"/>
        <end position="177"/>
    </location>
</feature>
<dbReference type="InterPro" id="IPR003675">
    <property type="entry name" value="Rce1/LyrA-like_dom"/>
</dbReference>
<dbReference type="GO" id="GO:0004175">
    <property type="term" value="F:endopeptidase activity"/>
    <property type="evidence" value="ECO:0007669"/>
    <property type="project" value="UniProtKB-ARBA"/>
</dbReference>
<keyword evidence="1" id="KW-1133">Transmembrane helix</keyword>
<gene>
    <name evidence="3" type="ORF">C1H71_07000</name>
</gene>
<evidence type="ECO:0000313" key="4">
    <source>
        <dbReference type="Proteomes" id="UP000515917"/>
    </source>
</evidence>
<keyword evidence="3" id="KW-0482">Metalloprotease</keyword>
<evidence type="ECO:0000256" key="1">
    <source>
        <dbReference type="SAM" id="Phobius"/>
    </source>
</evidence>
<feature type="transmembrane region" description="Helical" evidence="1">
    <location>
        <begin position="244"/>
        <end position="262"/>
    </location>
</feature>
<dbReference type="RefSeq" id="WP_130105891.1">
    <property type="nucleotide sequence ID" value="NZ_CP025781.1"/>
</dbReference>
<proteinExistence type="predicted"/>
<dbReference type="Pfam" id="PF02517">
    <property type="entry name" value="Rce1-like"/>
    <property type="match status" value="1"/>
</dbReference>
<keyword evidence="1" id="KW-0472">Membrane</keyword>
<dbReference type="GO" id="GO:0008237">
    <property type="term" value="F:metallopeptidase activity"/>
    <property type="evidence" value="ECO:0007669"/>
    <property type="project" value="UniProtKB-KW"/>
</dbReference>
<dbReference type="GO" id="GO:0006508">
    <property type="term" value="P:proteolysis"/>
    <property type="evidence" value="ECO:0007669"/>
    <property type="project" value="UniProtKB-KW"/>
</dbReference>
<keyword evidence="3" id="KW-0645">Protease</keyword>
<feature type="transmembrane region" description="Helical" evidence="1">
    <location>
        <begin position="34"/>
        <end position="67"/>
    </location>
</feature>
<feature type="transmembrane region" description="Helical" evidence="1">
    <location>
        <begin position="222"/>
        <end position="238"/>
    </location>
</feature>
<reference evidence="3 4" key="1">
    <citation type="submission" date="2018-01" db="EMBL/GenBank/DDBJ databases">
        <title>Genome sequence of Iodobacter sp. strain PCH194 isolated from Indian Trans-Himalaya.</title>
        <authorList>
            <person name="Kumar V."/>
            <person name="Thakur V."/>
            <person name="Kumar S."/>
            <person name="Singh D."/>
        </authorList>
    </citation>
    <scope>NUCLEOTIDE SEQUENCE [LARGE SCALE GENOMIC DNA]</scope>
    <source>
        <strain evidence="3 4">PCH194</strain>
    </source>
</reference>
<protein>
    <submittedName>
        <fullName evidence="3">CPBP family intramembrane metalloprotease</fullName>
    </submittedName>
</protein>
<evidence type="ECO:0000259" key="2">
    <source>
        <dbReference type="Pfam" id="PF02517"/>
    </source>
</evidence>
<name>A0A7G3G801_9NEIS</name>
<dbReference type="Proteomes" id="UP000515917">
    <property type="component" value="Chromosome"/>
</dbReference>
<keyword evidence="4" id="KW-1185">Reference proteome</keyword>
<dbReference type="KEGG" id="ifl:C1H71_07000"/>
<feature type="domain" description="CAAX prenyl protease 2/Lysostaphin resistance protein A-like" evidence="2">
    <location>
        <begin position="186"/>
        <end position="280"/>
    </location>
</feature>
<sequence length="293" mass="31765">MLKLLSSPAYVFLILAIVCAWLPVVHWGRLSIRPWLVCFALALCTALATGVLGFVGLLLVLVLALVLSGASCDRLPKVLRLALGVVAALLALALAMHKVPEFSNLLIFKGVQLSADAPPFTLYANFDKGIVGLLLLVLFCRKVTSFAELKVDFRRSCLFVFTTILLLCIAGVLSQFFRFDLKLPAATAVFVVVNLLLTCVAEEAFFRGFVQESLHRLSSKPLGSVLAVGASALLFGLAHFAGGVMYMALASLAGLGYALVYQQSRRIEMAILVHFGFNLVHFLCFTYPMYVGA</sequence>
<evidence type="ECO:0000313" key="3">
    <source>
        <dbReference type="EMBL" id="QBC43312.1"/>
    </source>
</evidence>
<keyword evidence="1" id="KW-0812">Transmembrane</keyword>
<feature type="transmembrane region" description="Helical" evidence="1">
    <location>
        <begin position="269"/>
        <end position="290"/>
    </location>
</feature>
<feature type="transmembrane region" description="Helical" evidence="1">
    <location>
        <begin position="120"/>
        <end position="138"/>
    </location>
</feature>